<proteinExistence type="predicted"/>
<dbReference type="Proteomes" id="UP000198921">
    <property type="component" value="Unassembled WGS sequence"/>
</dbReference>
<dbReference type="InterPro" id="IPR009075">
    <property type="entry name" value="AcylCo_DH/oxidase_C"/>
</dbReference>
<sequence length="300" mass="31298">MNETVHTMSTQPSELGDAAAEGVGELLRRGTKGAPIATYAEGEPPISWQTISDGGWDVFGVLDDGEGASLRDLVELARAWGHGCVQQPLVTTLLAKRHSAAAAAHAGPVTIALPLPGGAAPYVPFGQVPGVVLATGLGRGSDELVPVPEGTPETLAISSRGIQADVHTELAAVVAREIAVTLAAAATGMAERLLADTLAFVKEREQFGKPIGSFQAVKHQLADAAIDAELAETAVIWGAERPDEAFRGALFAVDRCIDIAETAIQAQGGLGFTWEVGLHFPLRQMILTRDVVNALEVEHA</sequence>
<dbReference type="EMBL" id="FNOT01000016">
    <property type="protein sequence ID" value="SDZ01683.1"/>
    <property type="molecule type" value="Genomic_DNA"/>
</dbReference>
<feature type="domain" description="Acyl-CoA dehydrogenase/oxidase C-terminal" evidence="2">
    <location>
        <begin position="180"/>
        <end position="279"/>
    </location>
</feature>
<dbReference type="GO" id="GO:0003995">
    <property type="term" value="F:acyl-CoA dehydrogenase activity"/>
    <property type="evidence" value="ECO:0007669"/>
    <property type="project" value="TreeGrafter"/>
</dbReference>
<keyword evidence="1" id="KW-0285">Flavoprotein</keyword>
<dbReference type="Gene3D" id="1.20.140.10">
    <property type="entry name" value="Butyryl-CoA Dehydrogenase, subunit A, domain 3"/>
    <property type="match status" value="1"/>
</dbReference>
<dbReference type="SUPFAM" id="SSF47203">
    <property type="entry name" value="Acyl-CoA dehydrogenase C-terminal domain-like"/>
    <property type="match status" value="1"/>
</dbReference>
<evidence type="ECO:0000259" key="2">
    <source>
        <dbReference type="Pfam" id="PF00441"/>
    </source>
</evidence>
<dbReference type="AlphaFoldDB" id="A0A1H3PL24"/>
<dbReference type="Pfam" id="PF00441">
    <property type="entry name" value="Acyl-CoA_dh_1"/>
    <property type="match status" value="1"/>
</dbReference>
<protein>
    <submittedName>
        <fullName evidence="3">Acyl-CoA dehydrogenase, C-terminal domain</fullName>
    </submittedName>
</protein>
<name>A0A1H3PL24_9ACTN</name>
<evidence type="ECO:0000313" key="3">
    <source>
        <dbReference type="EMBL" id="SDZ01683.1"/>
    </source>
</evidence>
<gene>
    <name evidence="3" type="ORF">SAMN05660209_04377</name>
</gene>
<dbReference type="STRING" id="1137993.SAMN05660209_04377"/>
<evidence type="ECO:0000256" key="1">
    <source>
        <dbReference type="ARBA" id="ARBA00022630"/>
    </source>
</evidence>
<organism evidence="3 4">
    <name type="scientific">Geodermatophilus africanus</name>
    <dbReference type="NCBI Taxonomy" id="1137993"/>
    <lineage>
        <taxon>Bacteria</taxon>
        <taxon>Bacillati</taxon>
        <taxon>Actinomycetota</taxon>
        <taxon>Actinomycetes</taxon>
        <taxon>Geodermatophilales</taxon>
        <taxon>Geodermatophilaceae</taxon>
        <taxon>Geodermatophilus</taxon>
    </lineage>
</organism>
<evidence type="ECO:0000313" key="4">
    <source>
        <dbReference type="Proteomes" id="UP000198921"/>
    </source>
</evidence>
<dbReference type="OrthoDB" id="8677713at2"/>
<dbReference type="InterPro" id="IPR036250">
    <property type="entry name" value="AcylCo_DH-like_C"/>
</dbReference>
<accession>A0A1H3PL24</accession>
<keyword evidence="4" id="KW-1185">Reference proteome</keyword>
<dbReference type="PANTHER" id="PTHR43884">
    <property type="entry name" value="ACYL-COA DEHYDROGENASE"/>
    <property type="match status" value="1"/>
</dbReference>
<reference evidence="4" key="1">
    <citation type="submission" date="2016-10" db="EMBL/GenBank/DDBJ databases">
        <authorList>
            <person name="Varghese N."/>
            <person name="Submissions S."/>
        </authorList>
    </citation>
    <scope>NUCLEOTIDE SEQUENCE [LARGE SCALE GENOMIC DNA]</scope>
    <source>
        <strain evidence="4">DSM 45422</strain>
    </source>
</reference>
<dbReference type="PANTHER" id="PTHR43884:SF12">
    <property type="entry name" value="ISOVALERYL-COA DEHYDROGENASE, MITOCHONDRIAL-RELATED"/>
    <property type="match status" value="1"/>
</dbReference>